<gene>
    <name evidence="3" type="ORF">JHL22_11755</name>
</gene>
<comment type="similarity">
    <text evidence="1 2">Belongs to the UPF0102 family.</text>
</comment>
<dbReference type="PANTHER" id="PTHR34039:SF1">
    <property type="entry name" value="UPF0102 PROTEIN YRAN"/>
    <property type="match status" value="1"/>
</dbReference>
<dbReference type="Pfam" id="PF02021">
    <property type="entry name" value="UPF0102"/>
    <property type="match status" value="1"/>
</dbReference>
<keyword evidence="4" id="KW-1185">Reference proteome</keyword>
<sequence length="157" mass="17818">MTHSHDNTIFELALAAQQKRAKARPQGKLATRKPFYEHKLSARQTTGLQAEQQAIEYLEKQGLKMLEQNLACRFGEIDAVMMDGQVLVFIEIRLRNSKGFGGAAASITPAKQRRLRASAAFYLPLLSHRYFGGTPPLCRFDAVCMDHEQIEWIRHAF</sequence>
<proteinExistence type="inferred from homology"/>
<dbReference type="RefSeq" id="WP_200237635.1">
    <property type="nucleotide sequence ID" value="NZ_JAENGP010000013.1"/>
</dbReference>
<dbReference type="SUPFAM" id="SSF52980">
    <property type="entry name" value="Restriction endonuclease-like"/>
    <property type="match status" value="1"/>
</dbReference>
<evidence type="ECO:0000313" key="3">
    <source>
        <dbReference type="EMBL" id="MBK1781895.1"/>
    </source>
</evidence>
<dbReference type="InterPro" id="IPR011856">
    <property type="entry name" value="tRNA_endonuc-like_dom_sf"/>
</dbReference>
<dbReference type="Proteomes" id="UP000635316">
    <property type="component" value="Unassembled WGS sequence"/>
</dbReference>
<evidence type="ECO:0000256" key="2">
    <source>
        <dbReference type="HAMAP-Rule" id="MF_00048"/>
    </source>
</evidence>
<dbReference type="NCBIfam" id="NF009150">
    <property type="entry name" value="PRK12497.1-3"/>
    <property type="match status" value="1"/>
</dbReference>
<protein>
    <recommendedName>
        <fullName evidence="2">UPF0102 protein JHL22_11755</fullName>
    </recommendedName>
</protein>
<comment type="caution">
    <text evidence="3">The sequence shown here is derived from an EMBL/GenBank/DDBJ whole genome shotgun (WGS) entry which is preliminary data.</text>
</comment>
<dbReference type="NCBIfam" id="TIGR00252">
    <property type="entry name" value="YraN family protein"/>
    <property type="match status" value="1"/>
</dbReference>
<dbReference type="CDD" id="cd20736">
    <property type="entry name" value="PoNe_Nuclease"/>
    <property type="match status" value="1"/>
</dbReference>
<dbReference type="EMBL" id="JAENGP010000013">
    <property type="protein sequence ID" value="MBK1781895.1"/>
    <property type="molecule type" value="Genomic_DNA"/>
</dbReference>
<organism evidence="3 4">
    <name type="scientific">Advenella mandrilli</name>
    <dbReference type="NCBI Taxonomy" id="2800330"/>
    <lineage>
        <taxon>Bacteria</taxon>
        <taxon>Pseudomonadati</taxon>
        <taxon>Pseudomonadota</taxon>
        <taxon>Betaproteobacteria</taxon>
        <taxon>Burkholderiales</taxon>
        <taxon>Alcaligenaceae</taxon>
    </lineage>
</organism>
<dbReference type="InterPro" id="IPR011335">
    <property type="entry name" value="Restrct_endonuc-II-like"/>
</dbReference>
<dbReference type="InterPro" id="IPR003509">
    <property type="entry name" value="UPF0102_YraN-like"/>
</dbReference>
<name>A0ABS1EF33_9BURK</name>
<accession>A0ABS1EF33</accession>
<evidence type="ECO:0000256" key="1">
    <source>
        <dbReference type="ARBA" id="ARBA00006738"/>
    </source>
</evidence>
<evidence type="ECO:0000313" key="4">
    <source>
        <dbReference type="Proteomes" id="UP000635316"/>
    </source>
</evidence>
<dbReference type="Gene3D" id="3.40.1350.10">
    <property type="match status" value="1"/>
</dbReference>
<dbReference type="PANTHER" id="PTHR34039">
    <property type="entry name" value="UPF0102 PROTEIN YRAN"/>
    <property type="match status" value="1"/>
</dbReference>
<reference evidence="3 4" key="1">
    <citation type="submission" date="2020-12" db="EMBL/GenBank/DDBJ databases">
        <authorList>
            <person name="Lu T."/>
            <person name="Wang Q."/>
            <person name="Han X."/>
        </authorList>
    </citation>
    <scope>NUCLEOTIDE SEQUENCE [LARGE SCALE GENOMIC DNA]</scope>
    <source>
        <strain evidence="3 4">WQ 585</strain>
    </source>
</reference>
<dbReference type="HAMAP" id="MF_00048">
    <property type="entry name" value="UPF0102"/>
    <property type="match status" value="1"/>
</dbReference>